<reference evidence="1" key="1">
    <citation type="journal article" date="2013" name="Environ. Microbiol.">
        <title>Seasonally variable intestinal metagenomes of the red palm weevil (Rhynchophorus ferrugineus).</title>
        <authorList>
            <person name="Jia S."/>
            <person name="Zhang X."/>
            <person name="Zhang G."/>
            <person name="Yin A."/>
            <person name="Zhang S."/>
            <person name="Li F."/>
            <person name="Wang L."/>
            <person name="Zhao D."/>
            <person name="Yun Q."/>
            <person name="Tala"/>
            <person name="Wang J."/>
            <person name="Sun G."/>
            <person name="Baabdullah M."/>
            <person name="Yu X."/>
            <person name="Hu S."/>
            <person name="Al-Mssallem I.S."/>
            <person name="Yu J."/>
        </authorList>
    </citation>
    <scope>NUCLEOTIDE SEQUENCE</scope>
</reference>
<name>A0A060CE63_9FLAO</name>
<organism evidence="1">
    <name type="scientific">uncultured Flavobacterium sp</name>
    <dbReference type="NCBI Taxonomy" id="165435"/>
    <lineage>
        <taxon>Bacteria</taxon>
        <taxon>Pseudomonadati</taxon>
        <taxon>Bacteroidota</taxon>
        <taxon>Flavobacteriia</taxon>
        <taxon>Flavobacteriales</taxon>
        <taxon>Flavobacteriaceae</taxon>
        <taxon>Flavobacterium</taxon>
        <taxon>environmental samples</taxon>
    </lineage>
</organism>
<protein>
    <submittedName>
        <fullName evidence="1">CAZy families GT9 protein</fullName>
    </submittedName>
</protein>
<proteinExistence type="predicted"/>
<dbReference type="AlphaFoldDB" id="A0A060CE63"/>
<sequence length="93" mass="11091">MPSNFHFWGVSIEEYKSLPALLKLYTRLKKERFDAIADLHDVLRTKVIRLLFQINGVHVAYINKGRKEKRDLVRKKNKVMKQLPSSFTRYEEV</sequence>
<feature type="non-terminal residue" evidence="1">
    <location>
        <position position="93"/>
    </location>
</feature>
<dbReference type="EMBL" id="KF123732">
    <property type="protein sequence ID" value="AIA91041.1"/>
    <property type="molecule type" value="Genomic_DNA"/>
</dbReference>
<evidence type="ECO:0000313" key="1">
    <source>
        <dbReference type="EMBL" id="AIA91041.1"/>
    </source>
</evidence>
<accession>A0A060CE63</accession>